<dbReference type="Gene3D" id="2.120.10.10">
    <property type="match status" value="2"/>
</dbReference>
<evidence type="ECO:0000313" key="2">
    <source>
        <dbReference type="Proteomes" id="UP001429984"/>
    </source>
</evidence>
<dbReference type="Proteomes" id="UP001429984">
    <property type="component" value="Unassembled WGS sequence"/>
</dbReference>
<evidence type="ECO:0000313" key="1">
    <source>
        <dbReference type="EMBL" id="MBF6025392.1"/>
    </source>
</evidence>
<accession>A0ABS0BCI0</accession>
<protein>
    <submittedName>
        <fullName evidence="1">Exo-alpha-sialidase</fullName>
    </submittedName>
</protein>
<dbReference type="EMBL" id="JADLZT010000008">
    <property type="protein sequence ID" value="MBF6025392.1"/>
    <property type="molecule type" value="Genomic_DNA"/>
</dbReference>
<organism evidence="1 2">
    <name type="scientific">Lysobacter niastensis</name>
    <dbReference type="NCBI Taxonomy" id="380629"/>
    <lineage>
        <taxon>Bacteria</taxon>
        <taxon>Pseudomonadati</taxon>
        <taxon>Pseudomonadota</taxon>
        <taxon>Gammaproteobacteria</taxon>
        <taxon>Lysobacterales</taxon>
        <taxon>Lysobacteraceae</taxon>
        <taxon>Lysobacter</taxon>
    </lineage>
</organism>
<dbReference type="InterPro" id="IPR036278">
    <property type="entry name" value="Sialidase_sf"/>
</dbReference>
<reference evidence="1 2" key="1">
    <citation type="submission" date="2020-11" db="EMBL/GenBank/DDBJ databases">
        <title>Draft Genome Sequence and Secondary Metabolite Biosynthetic Potential of the Lysobacter niastensis Type strain DSM 18481.</title>
        <authorList>
            <person name="Turrini P."/>
            <person name="Artuso I."/>
            <person name="Tescari M."/>
            <person name="Lugli G.A."/>
            <person name="Frangipani E."/>
            <person name="Ventura M."/>
            <person name="Visca P."/>
        </authorList>
    </citation>
    <scope>NUCLEOTIDE SEQUENCE [LARGE SCALE GENOMIC DNA]</scope>
    <source>
        <strain evidence="1 2">DSM 18481</strain>
    </source>
</reference>
<sequence length="529" mass="55966">PPPPLPQVDPEYRASATVSPFGTSCDGQTVNGTVFIGAEVEPHLAVDPRDPNRMIGVWQQDRWSNGSARGIVAGVSRDGGVSWERQPLRVSRCGGGNATNGGDYARVTDPWVTISPNGVAYAMALSTTGASFSPGSVNAMLVVRSADGGNVWSTPTTLIQDGAGFFNDKNTITADPVDSDFVYAVWDRLLANDAGGPTYFSRTTNGGFSWEPARAIYDPGTNSQTIGNLIVVTPDGTLVNVFTQLDGTGANQNASVAVIRSTNRGLNWSAPVRVADQLAIGARDPDTGTLIRDGSLLPQAAVDPRNGDIYVVWQDARFSAGAVDAIALSRSTDDGLTWSAPVRVNNTVTTTQAFTPSVHVLANGTLGVTYYDLRANTTDTNVLQTEYWLARSIDGGVNWVETRVANVFDLDTAPNAGGYFLGDYQALRSRGNVFVPFYVKTSSGDTNNRTDVFAAPAVSATGPAPAATVVGAASAGTIAAQALAPEPMVTPAWRQRIAANAAMRRQDGMVREAPRLRVADLLFQRPPKQ</sequence>
<feature type="non-terminal residue" evidence="1">
    <location>
        <position position="1"/>
    </location>
</feature>
<keyword evidence="2" id="KW-1185">Reference proteome</keyword>
<proteinExistence type="predicted"/>
<gene>
    <name evidence="1" type="ORF">IU514_15265</name>
</gene>
<name>A0ABS0BCI0_9GAMM</name>
<comment type="caution">
    <text evidence="1">The sequence shown here is derived from an EMBL/GenBank/DDBJ whole genome shotgun (WGS) entry which is preliminary data.</text>
</comment>
<dbReference type="CDD" id="cd15482">
    <property type="entry name" value="Sialidase_non-viral"/>
    <property type="match status" value="1"/>
</dbReference>
<dbReference type="SUPFAM" id="SSF50939">
    <property type="entry name" value="Sialidases"/>
    <property type="match status" value="2"/>
</dbReference>
<dbReference type="RefSeq" id="WP_194931994.1">
    <property type="nucleotide sequence ID" value="NZ_JADLZT010000008.1"/>
</dbReference>